<dbReference type="SUPFAM" id="SSF52374">
    <property type="entry name" value="Nucleotidylyl transferase"/>
    <property type="match status" value="1"/>
</dbReference>
<protein>
    <recommendedName>
        <fullName evidence="8">Methionine--tRNA ligase</fullName>
        <ecNumber evidence="8">6.1.1.10</ecNumber>
    </recommendedName>
    <alternativeName>
        <fullName evidence="8">Methionyl-tRNA synthetase</fullName>
        <shortName evidence="8">MetRS</shortName>
    </alternativeName>
</protein>
<feature type="domain" description="Methionyl/Leucyl tRNA synthetase" evidence="9">
    <location>
        <begin position="4"/>
        <end position="148"/>
    </location>
</feature>
<feature type="short sequence motif" description="'HIGH' region" evidence="8">
    <location>
        <begin position="11"/>
        <end position="21"/>
    </location>
</feature>
<dbReference type="Pfam" id="PF09334">
    <property type="entry name" value="tRNA-synt_1g"/>
    <property type="match status" value="2"/>
</dbReference>
<evidence type="ECO:0000256" key="5">
    <source>
        <dbReference type="ARBA" id="ARBA00022917"/>
    </source>
</evidence>
<dbReference type="InterPro" id="IPR014729">
    <property type="entry name" value="Rossmann-like_a/b/a_fold"/>
</dbReference>
<evidence type="ECO:0000259" key="10">
    <source>
        <dbReference type="Pfam" id="PF19303"/>
    </source>
</evidence>
<feature type="binding site" evidence="8">
    <location>
        <position position="144"/>
    </location>
    <ligand>
        <name>Zn(2+)</name>
        <dbReference type="ChEBI" id="CHEBI:29105"/>
    </ligand>
</feature>
<dbReference type="EMBL" id="JAFLCK010000014">
    <property type="protein sequence ID" value="MBN8660905.1"/>
    <property type="molecule type" value="Genomic_DNA"/>
</dbReference>
<comment type="catalytic activity">
    <reaction evidence="7 8">
        <text>tRNA(Met) + L-methionine + ATP = L-methionyl-tRNA(Met) + AMP + diphosphate</text>
        <dbReference type="Rhea" id="RHEA:13481"/>
        <dbReference type="Rhea" id="RHEA-COMP:9667"/>
        <dbReference type="Rhea" id="RHEA-COMP:9698"/>
        <dbReference type="ChEBI" id="CHEBI:30616"/>
        <dbReference type="ChEBI" id="CHEBI:33019"/>
        <dbReference type="ChEBI" id="CHEBI:57844"/>
        <dbReference type="ChEBI" id="CHEBI:78442"/>
        <dbReference type="ChEBI" id="CHEBI:78530"/>
        <dbReference type="ChEBI" id="CHEBI:456215"/>
        <dbReference type="EC" id="6.1.1.10"/>
    </reaction>
</comment>
<reference evidence="11" key="1">
    <citation type="submission" date="2021-02" db="EMBL/GenBank/DDBJ databases">
        <title>Genome-Resolved Metagenomics of a Microbial Community Performing Photosynthetic Biological Nutrient Removal.</title>
        <authorList>
            <person name="Mcdaniel E.A."/>
        </authorList>
    </citation>
    <scope>NUCLEOTIDE SEQUENCE</scope>
    <source>
        <strain evidence="11">UWPOB_OBS1</strain>
    </source>
</reference>
<feature type="domain" description="Methionyl-tRNA synthetase anticodon-binding" evidence="10">
    <location>
        <begin position="378"/>
        <end position="510"/>
    </location>
</feature>
<feature type="binding site" evidence="8">
    <location>
        <position position="129"/>
    </location>
    <ligand>
        <name>Zn(2+)</name>
        <dbReference type="ChEBI" id="CHEBI:29105"/>
    </ligand>
</feature>
<evidence type="ECO:0000256" key="6">
    <source>
        <dbReference type="ARBA" id="ARBA00023146"/>
    </source>
</evidence>
<dbReference type="GO" id="GO:0005737">
    <property type="term" value="C:cytoplasm"/>
    <property type="evidence" value="ECO:0007669"/>
    <property type="project" value="UniProtKB-SubCell"/>
</dbReference>
<feature type="domain" description="Methionyl/Leucyl tRNA synthetase" evidence="9">
    <location>
        <begin position="151"/>
        <end position="362"/>
    </location>
</feature>
<accession>A0A8J7TMK4</accession>
<dbReference type="InterPro" id="IPR015413">
    <property type="entry name" value="Methionyl/Leucyl_tRNA_Synth"/>
</dbReference>
<dbReference type="Gene3D" id="3.40.50.620">
    <property type="entry name" value="HUPs"/>
    <property type="match status" value="1"/>
</dbReference>
<name>A0A8J7TMK4_9BACT</name>
<dbReference type="InterPro" id="IPR014758">
    <property type="entry name" value="Met-tRNA_synth"/>
</dbReference>
<evidence type="ECO:0000256" key="2">
    <source>
        <dbReference type="ARBA" id="ARBA00022598"/>
    </source>
</evidence>
<feature type="short sequence motif" description="'KMSKS' region" evidence="8">
    <location>
        <begin position="298"/>
        <end position="302"/>
    </location>
</feature>
<organism evidence="11 12">
    <name type="scientific">Candidatus Obscuribacter phosphatis</name>
    <dbReference type="NCBI Taxonomy" id="1906157"/>
    <lineage>
        <taxon>Bacteria</taxon>
        <taxon>Bacillati</taxon>
        <taxon>Candidatus Melainabacteria</taxon>
        <taxon>Candidatus Obscuribacterales</taxon>
        <taxon>Candidatus Obscuribacteraceae</taxon>
        <taxon>Candidatus Obscuribacter</taxon>
    </lineage>
</organism>
<evidence type="ECO:0000313" key="12">
    <source>
        <dbReference type="Proteomes" id="UP000664277"/>
    </source>
</evidence>
<dbReference type="InterPro" id="IPR041872">
    <property type="entry name" value="Anticodon_Met"/>
</dbReference>
<sequence length="514" mass="58930">MKKFYVTTAIDYVNAAPHIGHAYEKIAADVIARYYRMRGYDVFFLTGTDEHGSKVEKSALAAGKTPIAFCDEIAETFKKSWLNLGLSFDYFIRTTEERHAKVVQSLFTKLKEQGDIYKSTYEGLYCEGCEDFLRERDLDESGNCPNHKKPPRKIAEENYFFKLSKYKPLIKTWLEENPESVRPEGRRKEVLNQLNDPELTDFSVSRSRKSLNWGIDIPGDHDQVIYVWMDALTNYITGAGYLTDGEHFQKYWPADLHLIGKDITKFHSIYWIAFLMAAGIPLPKQIYAHGFITVEGQKISKSLGNVIDPNKLVEEFGADAVRFFLMSGTSFDQDGDFSRHEFVRKVNAELANNLGNLLNRTLKLIENNLDGKIPDAKPEHDLREKANTLHAVFDSCMEKLEFAKAVEAIMAILDQTNKYINDEKPWTLFKEGKVKEASEVLYTSVEMLRRVAFQIYPFTPKLASDIWWQLGHDDNIEVLGDSDRPDGFFDMIPVGQKVRNTGPIFMRLEEAVKS</sequence>
<keyword evidence="6 8" id="KW-0030">Aminoacyl-tRNA synthetase</keyword>
<evidence type="ECO:0000259" key="9">
    <source>
        <dbReference type="Pfam" id="PF09334"/>
    </source>
</evidence>
<keyword evidence="3 8" id="KW-0547">Nucleotide-binding</keyword>
<dbReference type="EC" id="6.1.1.10" evidence="8"/>
<dbReference type="GO" id="GO:0006431">
    <property type="term" value="P:methionyl-tRNA aminoacylation"/>
    <property type="evidence" value="ECO:0007669"/>
    <property type="project" value="UniProtKB-UniRule"/>
</dbReference>
<dbReference type="HAMAP" id="MF_01228">
    <property type="entry name" value="Met_tRNA_synth_type2"/>
    <property type="match status" value="1"/>
</dbReference>
<dbReference type="PANTHER" id="PTHR43326">
    <property type="entry name" value="METHIONYL-TRNA SYNTHETASE"/>
    <property type="match status" value="1"/>
</dbReference>
<feature type="binding site" evidence="8">
    <location>
        <position position="147"/>
    </location>
    <ligand>
        <name>Zn(2+)</name>
        <dbReference type="ChEBI" id="CHEBI:29105"/>
    </ligand>
</feature>
<dbReference type="InterPro" id="IPR033911">
    <property type="entry name" value="MetRS_core"/>
</dbReference>
<keyword evidence="8" id="KW-0862">Zinc</keyword>
<comment type="function">
    <text evidence="1 8">Is required not only for elongation of protein synthesis but also for the initiation of all mRNA translation through initiator tRNA(fMet) aminoacylation.</text>
</comment>
<proteinExistence type="inferred from homology"/>
<dbReference type="GO" id="GO:0046872">
    <property type="term" value="F:metal ion binding"/>
    <property type="evidence" value="ECO:0007669"/>
    <property type="project" value="UniProtKB-KW"/>
</dbReference>
<evidence type="ECO:0000256" key="8">
    <source>
        <dbReference type="HAMAP-Rule" id="MF_01228"/>
    </source>
</evidence>
<dbReference type="InterPro" id="IPR023457">
    <property type="entry name" value="Met-tRNA_synth_2"/>
</dbReference>
<comment type="similarity">
    <text evidence="8">Belongs to the class-I aminoacyl-tRNA synthetase family. MetG type 2A subfamily.</text>
</comment>
<dbReference type="CDD" id="cd00814">
    <property type="entry name" value="MetRS_core"/>
    <property type="match status" value="1"/>
</dbReference>
<dbReference type="GO" id="GO:0004825">
    <property type="term" value="F:methionine-tRNA ligase activity"/>
    <property type="evidence" value="ECO:0007669"/>
    <property type="project" value="UniProtKB-UniRule"/>
</dbReference>
<evidence type="ECO:0000256" key="3">
    <source>
        <dbReference type="ARBA" id="ARBA00022741"/>
    </source>
</evidence>
<dbReference type="PANTHER" id="PTHR43326:SF1">
    <property type="entry name" value="METHIONINE--TRNA LIGASE, MITOCHONDRIAL"/>
    <property type="match status" value="1"/>
</dbReference>
<dbReference type="PRINTS" id="PR01041">
    <property type="entry name" value="TRNASYNTHMET"/>
</dbReference>
<dbReference type="InterPro" id="IPR009080">
    <property type="entry name" value="tRNAsynth_Ia_anticodon-bd"/>
</dbReference>
<dbReference type="NCBIfam" id="NF008900">
    <property type="entry name" value="PRK12267.1"/>
    <property type="match status" value="1"/>
</dbReference>
<dbReference type="NCBIfam" id="TIGR00398">
    <property type="entry name" value="metG"/>
    <property type="match status" value="1"/>
</dbReference>
<evidence type="ECO:0000313" key="11">
    <source>
        <dbReference type="EMBL" id="MBN8660905.1"/>
    </source>
</evidence>
<dbReference type="Gene3D" id="1.10.730.10">
    <property type="entry name" value="Isoleucyl-tRNA Synthetase, Domain 1"/>
    <property type="match status" value="1"/>
</dbReference>
<evidence type="ECO:0000256" key="4">
    <source>
        <dbReference type="ARBA" id="ARBA00022840"/>
    </source>
</evidence>
<dbReference type="FunFam" id="2.170.220.10:FF:000001">
    <property type="entry name" value="methionine--tRNA ligase, mitochondrial"/>
    <property type="match status" value="1"/>
</dbReference>
<evidence type="ECO:0000256" key="7">
    <source>
        <dbReference type="ARBA" id="ARBA00047364"/>
    </source>
</evidence>
<comment type="subcellular location">
    <subcellularLocation>
        <location evidence="8">Cytoplasm</location>
    </subcellularLocation>
</comment>
<comment type="subunit">
    <text evidence="8">Monomer.</text>
</comment>
<dbReference type="GO" id="GO:0005524">
    <property type="term" value="F:ATP binding"/>
    <property type="evidence" value="ECO:0007669"/>
    <property type="project" value="UniProtKB-UniRule"/>
</dbReference>
<dbReference type="AlphaFoldDB" id="A0A8J7TMK4"/>
<keyword evidence="8" id="KW-0479">Metal-binding</keyword>
<keyword evidence="8" id="KW-0963">Cytoplasm</keyword>
<feature type="binding site" evidence="8">
    <location>
        <position position="126"/>
    </location>
    <ligand>
        <name>Zn(2+)</name>
        <dbReference type="ChEBI" id="CHEBI:29105"/>
    </ligand>
</feature>
<dbReference type="SUPFAM" id="SSF47323">
    <property type="entry name" value="Anticodon-binding domain of a subclass of class I aminoacyl-tRNA synthetases"/>
    <property type="match status" value="1"/>
</dbReference>
<comment type="caution">
    <text evidence="11">The sequence shown here is derived from an EMBL/GenBank/DDBJ whole genome shotgun (WGS) entry which is preliminary data.</text>
</comment>
<comment type="cofactor">
    <cofactor evidence="8">
        <name>Zn(2+)</name>
        <dbReference type="ChEBI" id="CHEBI:29105"/>
    </cofactor>
    <text evidence="8">Binds 1 zinc ion per subunit.</text>
</comment>
<dbReference type="CDD" id="cd07957">
    <property type="entry name" value="Anticodon_Ia_Met"/>
    <property type="match status" value="1"/>
</dbReference>
<dbReference type="Gene3D" id="2.170.220.10">
    <property type="match status" value="1"/>
</dbReference>
<comment type="caution">
    <text evidence="8">Lacks conserved residue(s) required for the propagation of feature annotation.</text>
</comment>
<dbReference type="Proteomes" id="UP000664277">
    <property type="component" value="Unassembled WGS sequence"/>
</dbReference>
<keyword evidence="2 8" id="KW-0436">Ligase</keyword>
<dbReference type="Pfam" id="PF19303">
    <property type="entry name" value="Anticodon_3"/>
    <property type="match status" value="1"/>
</dbReference>
<keyword evidence="5 8" id="KW-0648">Protein biosynthesis</keyword>
<evidence type="ECO:0000256" key="1">
    <source>
        <dbReference type="ARBA" id="ARBA00003314"/>
    </source>
</evidence>
<gene>
    <name evidence="8 11" type="primary">metG</name>
    <name evidence="11" type="ORF">J0M35_11100</name>
</gene>
<keyword evidence="4 8" id="KW-0067">ATP-binding</keyword>